<dbReference type="AlphaFoldDB" id="A0A101LXU8"/>
<organism evidence="1">
    <name type="scientific">Picea glauca</name>
    <name type="common">White spruce</name>
    <name type="synonym">Pinus glauca</name>
    <dbReference type="NCBI Taxonomy" id="3330"/>
    <lineage>
        <taxon>Eukaryota</taxon>
        <taxon>Viridiplantae</taxon>
        <taxon>Streptophyta</taxon>
        <taxon>Embryophyta</taxon>
        <taxon>Tracheophyta</taxon>
        <taxon>Spermatophyta</taxon>
        <taxon>Pinopsida</taxon>
        <taxon>Pinidae</taxon>
        <taxon>Conifers I</taxon>
        <taxon>Pinales</taxon>
        <taxon>Pinaceae</taxon>
        <taxon>Picea</taxon>
    </lineage>
</organism>
<gene>
    <name evidence="2" type="ORF">ABT39_MTgene5920</name>
    <name evidence="1" type="ORF">ABT39_MTgene6179</name>
</gene>
<protein>
    <submittedName>
        <fullName evidence="1">Uncharacterized protein</fullName>
    </submittedName>
</protein>
<dbReference type="EMBL" id="LKAM01000007">
    <property type="protein sequence ID" value="KUM47733.1"/>
    <property type="molecule type" value="Genomic_DNA"/>
</dbReference>
<comment type="caution">
    <text evidence="1">The sequence shown here is derived from an EMBL/GenBank/DDBJ whole genome shotgun (WGS) entry which is preliminary data.</text>
</comment>
<accession>A0A101LXU8</accession>
<sequence>MTPKKRASGGSSLWYENEVEDTLIASTRSRRWLLGLTVRQSFFRGRQVSSDSCESQFIGGASDYVSVFFVLAMPRSMMETGNT</sequence>
<dbReference type="EMBL" id="LKAM01000008">
    <property type="protein sequence ID" value="KUM47173.1"/>
    <property type="molecule type" value="Genomic_DNA"/>
</dbReference>
<reference evidence="1" key="1">
    <citation type="journal article" date="2015" name="Genome Biol. Evol.">
        <title>Organellar Genomes of White Spruce (Picea glauca): Assembly and Annotation.</title>
        <authorList>
            <person name="Jackman S.D."/>
            <person name="Warren R.L."/>
            <person name="Gibb E.A."/>
            <person name="Vandervalk B.P."/>
            <person name="Mohamadi H."/>
            <person name="Chu J."/>
            <person name="Raymond A."/>
            <person name="Pleasance S."/>
            <person name="Coope R."/>
            <person name="Wildung M.R."/>
            <person name="Ritland C.E."/>
            <person name="Bousquet J."/>
            <person name="Jones S.J."/>
            <person name="Bohlmann J."/>
            <person name="Birol I."/>
        </authorList>
    </citation>
    <scope>NUCLEOTIDE SEQUENCE [LARGE SCALE GENOMIC DNA]</scope>
    <source>
        <tissue evidence="1">Flushing bud</tissue>
    </source>
</reference>
<geneLocation type="mitochondrion" evidence="1"/>
<keyword evidence="1" id="KW-0496">Mitochondrion</keyword>
<proteinExistence type="predicted"/>
<evidence type="ECO:0000313" key="2">
    <source>
        <dbReference type="EMBL" id="KUM47733.1"/>
    </source>
</evidence>
<evidence type="ECO:0000313" key="1">
    <source>
        <dbReference type="EMBL" id="KUM47173.1"/>
    </source>
</evidence>
<name>A0A101LXU8_PICGL</name>